<reference evidence="2" key="2">
    <citation type="journal article" date="2016" name="Sci. Rep.">
        <title>Dictyocaulus viviparus genome, variome and transcriptome elucidate lungworm biology and support future intervention.</title>
        <authorList>
            <person name="McNulty S.N."/>
            <person name="Strube C."/>
            <person name="Rosa B.A."/>
            <person name="Martin J.C."/>
            <person name="Tyagi R."/>
            <person name="Choi Y.J."/>
            <person name="Wang Q."/>
            <person name="Hallsworth Pepin K."/>
            <person name="Zhang X."/>
            <person name="Ozersky P."/>
            <person name="Wilson R.K."/>
            <person name="Sternberg P.W."/>
            <person name="Gasser R.B."/>
            <person name="Mitreva M."/>
        </authorList>
    </citation>
    <scope>NUCLEOTIDE SEQUENCE [LARGE SCALE GENOMIC DNA]</scope>
    <source>
        <strain evidence="2">HannoverDv2000</strain>
    </source>
</reference>
<protein>
    <submittedName>
        <fullName evidence="1">Uncharacterized protein</fullName>
    </submittedName>
</protein>
<keyword evidence="2" id="KW-1185">Reference proteome</keyword>
<proteinExistence type="predicted"/>
<evidence type="ECO:0000313" key="2">
    <source>
        <dbReference type="Proteomes" id="UP000053766"/>
    </source>
</evidence>
<dbReference type="OrthoDB" id="5778082at2759"/>
<dbReference type="AlphaFoldDB" id="A0A0D8XRA8"/>
<organism evidence="1 2">
    <name type="scientific">Dictyocaulus viviparus</name>
    <name type="common">Bovine lungworm</name>
    <dbReference type="NCBI Taxonomy" id="29172"/>
    <lineage>
        <taxon>Eukaryota</taxon>
        <taxon>Metazoa</taxon>
        <taxon>Ecdysozoa</taxon>
        <taxon>Nematoda</taxon>
        <taxon>Chromadorea</taxon>
        <taxon>Rhabditida</taxon>
        <taxon>Rhabditina</taxon>
        <taxon>Rhabditomorpha</taxon>
        <taxon>Strongyloidea</taxon>
        <taxon>Metastrongylidae</taxon>
        <taxon>Dictyocaulus</taxon>
    </lineage>
</organism>
<dbReference type="EMBL" id="KN716439">
    <property type="protein sequence ID" value="KJH44921.1"/>
    <property type="molecule type" value="Genomic_DNA"/>
</dbReference>
<sequence>MTYSIKPFSKPFVRFGVLRRCLGDASSLAEAAQLENEERPLGAELSTETLQRSDSDSVWTLTEWKDLMDCKKELVNILEGKQSGMVLSEALSEACVTQRRGVVSTAAELWPTGLIRLFSPEIKTIGHCVCLSGHEDMAALVRRAAQEGTPRLMTDSWEPIPPCEIRTEQHLLSYLVAFLGHFGPQHIVIDIPLRLLLKSLSDDRINSLLCLKFYIWHQVFDIGGFWWKPYR</sequence>
<gene>
    <name evidence="1" type="ORF">DICVIV_09039</name>
</gene>
<evidence type="ECO:0000313" key="1">
    <source>
        <dbReference type="EMBL" id="KJH44921.1"/>
    </source>
</evidence>
<dbReference type="STRING" id="29172.A0A0D8XRA8"/>
<name>A0A0D8XRA8_DICVI</name>
<reference evidence="1 2" key="1">
    <citation type="submission" date="2013-11" db="EMBL/GenBank/DDBJ databases">
        <title>Draft genome of the bovine lungworm Dictyocaulus viviparus.</title>
        <authorList>
            <person name="Mitreva M."/>
        </authorList>
    </citation>
    <scope>NUCLEOTIDE SEQUENCE [LARGE SCALE GENOMIC DNA]</scope>
    <source>
        <strain evidence="1 2">HannoverDv2000</strain>
    </source>
</reference>
<dbReference type="Proteomes" id="UP000053766">
    <property type="component" value="Unassembled WGS sequence"/>
</dbReference>
<accession>A0A0D8XRA8</accession>